<keyword evidence="2" id="KW-1185">Reference proteome</keyword>
<dbReference type="SUPFAM" id="SSF51161">
    <property type="entry name" value="Trimeric LpxA-like enzymes"/>
    <property type="match status" value="1"/>
</dbReference>
<dbReference type="AlphaFoldDB" id="A0A6G1L8D3"/>
<dbReference type="InterPro" id="IPR011004">
    <property type="entry name" value="Trimer_LpxA-like_sf"/>
</dbReference>
<dbReference type="Pfam" id="PF00132">
    <property type="entry name" value="Hexapep"/>
    <property type="match status" value="1"/>
</dbReference>
<evidence type="ECO:0000313" key="1">
    <source>
        <dbReference type="EMBL" id="KAF2768504.1"/>
    </source>
</evidence>
<dbReference type="GO" id="GO:0008374">
    <property type="term" value="F:O-acyltransferase activity"/>
    <property type="evidence" value="ECO:0007669"/>
    <property type="project" value="TreeGrafter"/>
</dbReference>
<sequence>GTTNEAPLVRSPFYVDYGINVHVDPSAVIDRCCCFQDSPLPQAGIWVDEGTYIGVGVVVGTVKMEGDWRKRDGVFGPALAAEVRIGRDCIIGAGSIMLPGVTIGNGSVIGPGSIVTRSIPAYHVASGNPANPSKKV</sequence>
<dbReference type="InterPro" id="IPR051159">
    <property type="entry name" value="Hexapeptide_acetyltransf"/>
</dbReference>
<dbReference type="PANTHER" id="PTHR23416:SF54">
    <property type="entry name" value="ACETYLTRANSFERASE, CYSE_LACA_LPXA_NODL FAMILY (AFU_ORTHOLOGUE AFUA_2G08430)-RELATED"/>
    <property type="match status" value="1"/>
</dbReference>
<dbReference type="EMBL" id="ML995843">
    <property type="protein sequence ID" value="KAF2768504.1"/>
    <property type="molecule type" value="Genomic_DNA"/>
</dbReference>
<name>A0A6G1L8D3_9PEZI</name>
<protein>
    <submittedName>
        <fullName evidence="1">Trimeric LpxA-like protein</fullName>
    </submittedName>
</protein>
<reference evidence="1" key="1">
    <citation type="journal article" date="2020" name="Stud. Mycol.">
        <title>101 Dothideomycetes genomes: a test case for predicting lifestyles and emergence of pathogens.</title>
        <authorList>
            <person name="Haridas S."/>
            <person name="Albert R."/>
            <person name="Binder M."/>
            <person name="Bloem J."/>
            <person name="Labutti K."/>
            <person name="Salamov A."/>
            <person name="Andreopoulos B."/>
            <person name="Baker S."/>
            <person name="Barry K."/>
            <person name="Bills G."/>
            <person name="Bluhm B."/>
            <person name="Cannon C."/>
            <person name="Castanera R."/>
            <person name="Culley D."/>
            <person name="Daum C."/>
            <person name="Ezra D."/>
            <person name="Gonzalez J."/>
            <person name="Henrissat B."/>
            <person name="Kuo A."/>
            <person name="Liang C."/>
            <person name="Lipzen A."/>
            <person name="Lutzoni F."/>
            <person name="Magnuson J."/>
            <person name="Mondo S."/>
            <person name="Nolan M."/>
            <person name="Ohm R."/>
            <person name="Pangilinan J."/>
            <person name="Park H.-J."/>
            <person name="Ramirez L."/>
            <person name="Alfaro M."/>
            <person name="Sun H."/>
            <person name="Tritt A."/>
            <person name="Yoshinaga Y."/>
            <person name="Zwiers L.-H."/>
            <person name="Turgeon B."/>
            <person name="Goodwin S."/>
            <person name="Spatafora J."/>
            <person name="Crous P."/>
            <person name="Grigoriev I."/>
        </authorList>
    </citation>
    <scope>NUCLEOTIDE SEQUENCE</scope>
    <source>
        <strain evidence="1">CBS 116005</strain>
    </source>
</reference>
<feature type="non-terminal residue" evidence="1">
    <location>
        <position position="136"/>
    </location>
</feature>
<proteinExistence type="predicted"/>
<organism evidence="1 2">
    <name type="scientific">Teratosphaeria nubilosa</name>
    <dbReference type="NCBI Taxonomy" id="161662"/>
    <lineage>
        <taxon>Eukaryota</taxon>
        <taxon>Fungi</taxon>
        <taxon>Dikarya</taxon>
        <taxon>Ascomycota</taxon>
        <taxon>Pezizomycotina</taxon>
        <taxon>Dothideomycetes</taxon>
        <taxon>Dothideomycetidae</taxon>
        <taxon>Mycosphaerellales</taxon>
        <taxon>Teratosphaeriaceae</taxon>
        <taxon>Teratosphaeria</taxon>
    </lineage>
</organism>
<dbReference type="Proteomes" id="UP000799436">
    <property type="component" value="Unassembled WGS sequence"/>
</dbReference>
<gene>
    <name evidence="1" type="ORF">EJ03DRAFT_241146</name>
</gene>
<dbReference type="InterPro" id="IPR001451">
    <property type="entry name" value="Hexapep"/>
</dbReference>
<evidence type="ECO:0000313" key="2">
    <source>
        <dbReference type="Proteomes" id="UP000799436"/>
    </source>
</evidence>
<dbReference type="OrthoDB" id="25818at2759"/>
<dbReference type="PANTHER" id="PTHR23416">
    <property type="entry name" value="SIALIC ACID SYNTHASE-RELATED"/>
    <property type="match status" value="1"/>
</dbReference>
<accession>A0A6G1L8D3</accession>
<feature type="non-terminal residue" evidence="1">
    <location>
        <position position="1"/>
    </location>
</feature>
<dbReference type="Gene3D" id="2.160.10.10">
    <property type="entry name" value="Hexapeptide repeat proteins"/>
    <property type="match status" value="1"/>
</dbReference>